<gene>
    <name evidence="2" type="ORF">RM609_11905</name>
</gene>
<sequence length="61" mass="6436">MTIRRAVATALARLTPCASGAPGKTRRAPYTPCVPCDRAPSGRRAGNQDPKKTTAVGKEKQ</sequence>
<keyword evidence="3" id="KW-1185">Reference proteome</keyword>
<dbReference type="RefSeq" id="WP_311610294.1">
    <property type="nucleotide sequence ID" value="NZ_JAVRFI010000006.1"/>
</dbReference>
<proteinExistence type="predicted"/>
<organism evidence="2 3">
    <name type="scientific">Streptomyces hesseae</name>
    <dbReference type="NCBI Taxonomy" id="3075519"/>
    <lineage>
        <taxon>Bacteria</taxon>
        <taxon>Bacillati</taxon>
        <taxon>Actinomycetota</taxon>
        <taxon>Actinomycetes</taxon>
        <taxon>Kitasatosporales</taxon>
        <taxon>Streptomycetaceae</taxon>
        <taxon>Streptomyces</taxon>
    </lineage>
</organism>
<feature type="region of interest" description="Disordered" evidence="1">
    <location>
        <begin position="17"/>
        <end position="61"/>
    </location>
</feature>
<dbReference type="EMBL" id="JAVRFI010000006">
    <property type="protein sequence ID" value="MDT0449773.1"/>
    <property type="molecule type" value="Genomic_DNA"/>
</dbReference>
<dbReference type="Proteomes" id="UP001180531">
    <property type="component" value="Unassembled WGS sequence"/>
</dbReference>
<evidence type="ECO:0000256" key="1">
    <source>
        <dbReference type="SAM" id="MobiDB-lite"/>
    </source>
</evidence>
<evidence type="ECO:0000313" key="3">
    <source>
        <dbReference type="Proteomes" id="UP001180531"/>
    </source>
</evidence>
<comment type="caution">
    <text evidence="2">The sequence shown here is derived from an EMBL/GenBank/DDBJ whole genome shotgun (WGS) entry which is preliminary data.</text>
</comment>
<accession>A0ABU2SLC0</accession>
<reference evidence="2" key="1">
    <citation type="submission" date="2024-05" db="EMBL/GenBank/DDBJ databases">
        <title>30 novel species of actinomycetes from the DSMZ collection.</title>
        <authorList>
            <person name="Nouioui I."/>
        </authorList>
    </citation>
    <scope>NUCLEOTIDE SEQUENCE</scope>
    <source>
        <strain evidence="2">DSM 40473</strain>
    </source>
</reference>
<feature type="compositionally biased region" description="Basic and acidic residues" evidence="1">
    <location>
        <begin position="49"/>
        <end position="61"/>
    </location>
</feature>
<evidence type="ECO:0000313" key="2">
    <source>
        <dbReference type="EMBL" id="MDT0449773.1"/>
    </source>
</evidence>
<protein>
    <submittedName>
        <fullName evidence="2">Uncharacterized protein</fullName>
    </submittedName>
</protein>
<name>A0ABU2SLC0_9ACTN</name>